<keyword evidence="1" id="KW-0238">DNA-binding</keyword>
<evidence type="ECO:0000259" key="4">
    <source>
        <dbReference type="Pfam" id="PF24903"/>
    </source>
</evidence>
<sequence length="467" mass="53115">MSEIRRKRLQELRFESTNVVVVALIIGKTTPRTFKSKRSADTMAVLTFTVRDSKQFFTNCICWGSDSKINGYYQKYRLGDLIDIISPQVTPIPQSGREFHPKTSTPFALTVNEGNASIEPHSFDTALATEIRSLARQPIKPVSLALSLADVSSSGSTTSGQFVDLFVAVRLTRPVRTIIARKTGEQMRCIEVIVTDRSYPAGMLFSIWHEEWIERAEKRWKPNETVLYLIDVRLDYSTFYKRPVLSFTSKTVILEDPNVKETQQLVEHASTVSLTSLDFAPQSIPDPNTITTVMTVQQIYDRSDGAIRDDSDQFTAVIYGVVTRFDLDGSSRCFSKRCKYCKRITSLQQDVCSNDQCQMDISFNSSGLNSFEFYFDISIHLTDHTGTLTECRLMNNFAEAALSCTTQQFQFMKASNRTELKWKFLMERVCTKVVVKKKSVTRMNLFIMILDMKPIGLDEVAENVLVY</sequence>
<dbReference type="PANTHER" id="PTHR21166:SF2">
    <property type="entry name" value="CELL DIVISION CONTROL PROTEIN 24 OB DOMAIN-CONTAINING PROTEIN-RELATED"/>
    <property type="match status" value="1"/>
</dbReference>
<dbReference type="GO" id="GO:0000712">
    <property type="term" value="P:resolution of meiotic recombination intermediates"/>
    <property type="evidence" value="ECO:0007669"/>
    <property type="project" value="TreeGrafter"/>
</dbReference>
<gene>
    <name evidence="5" type="ORF">HERILL_LOCUS4379</name>
</gene>
<dbReference type="InterPro" id="IPR056880">
    <property type="entry name" value="OB_MEIOB_N"/>
</dbReference>
<dbReference type="GO" id="GO:0003697">
    <property type="term" value="F:single-stranded DNA binding"/>
    <property type="evidence" value="ECO:0007669"/>
    <property type="project" value="TreeGrafter"/>
</dbReference>
<dbReference type="InParanoid" id="A0A7R8UJQ8"/>
<reference evidence="5 6" key="1">
    <citation type="submission" date="2020-11" db="EMBL/GenBank/DDBJ databases">
        <authorList>
            <person name="Wallbank WR R."/>
            <person name="Pardo Diaz C."/>
            <person name="Kozak K."/>
            <person name="Martin S."/>
            <person name="Jiggins C."/>
            <person name="Moest M."/>
            <person name="Warren A I."/>
            <person name="Generalovic N T."/>
            <person name="Byers J.R.P. K."/>
            <person name="Montejo-Kovacevich G."/>
            <person name="Yen C E."/>
        </authorList>
    </citation>
    <scope>NUCLEOTIDE SEQUENCE [LARGE SCALE GENOMIC DNA]</scope>
</reference>
<dbReference type="InterPro" id="IPR012340">
    <property type="entry name" value="NA-bd_OB-fold"/>
</dbReference>
<dbReference type="OrthoDB" id="9937820at2759"/>
<name>A0A7R8UJQ8_HERIL</name>
<evidence type="ECO:0000256" key="2">
    <source>
        <dbReference type="ARBA" id="ARBA00023254"/>
    </source>
</evidence>
<proteinExistence type="inferred from homology"/>
<dbReference type="OMA" id="IYLKFVV"/>
<dbReference type="GO" id="GO:0008310">
    <property type="term" value="F:single-stranded DNA 3'-5' DNA exonuclease activity"/>
    <property type="evidence" value="ECO:0007669"/>
    <property type="project" value="TreeGrafter"/>
</dbReference>
<keyword evidence="2" id="KW-0469">Meiosis</keyword>
<evidence type="ECO:0000256" key="3">
    <source>
        <dbReference type="ARBA" id="ARBA00038329"/>
    </source>
</evidence>
<evidence type="ECO:0000313" key="6">
    <source>
        <dbReference type="Proteomes" id="UP000594454"/>
    </source>
</evidence>
<dbReference type="PANTHER" id="PTHR21166">
    <property type="entry name" value="CELL DIVISION CONTROL PROTEIN 24 OB DOMAIN-CONTAINING PROTEIN-RELATED"/>
    <property type="match status" value="1"/>
</dbReference>
<accession>A0A7R8UJQ8</accession>
<dbReference type="Pfam" id="PF24903">
    <property type="entry name" value="OB_MEIOB_N"/>
    <property type="match status" value="1"/>
</dbReference>
<comment type="similarity">
    <text evidence="3">Belongs to the MEIOB family.</text>
</comment>
<feature type="domain" description="MEIOB-like N-terminal" evidence="4">
    <location>
        <begin position="6"/>
        <end position="140"/>
    </location>
</feature>
<dbReference type="InterPro" id="IPR052469">
    <property type="entry name" value="MEIOB"/>
</dbReference>
<keyword evidence="6" id="KW-1185">Reference proteome</keyword>
<dbReference type="Gene3D" id="2.40.50.140">
    <property type="entry name" value="Nucleic acid-binding proteins"/>
    <property type="match status" value="2"/>
</dbReference>
<evidence type="ECO:0000256" key="1">
    <source>
        <dbReference type="ARBA" id="ARBA00023125"/>
    </source>
</evidence>
<dbReference type="EMBL" id="LR899010">
    <property type="protein sequence ID" value="CAD7081262.1"/>
    <property type="molecule type" value="Genomic_DNA"/>
</dbReference>
<dbReference type="AlphaFoldDB" id="A0A7R8UJQ8"/>
<dbReference type="SUPFAM" id="SSF50249">
    <property type="entry name" value="Nucleic acid-binding proteins"/>
    <property type="match status" value="1"/>
</dbReference>
<organism evidence="5 6">
    <name type="scientific">Hermetia illucens</name>
    <name type="common">Black soldier fly</name>
    <dbReference type="NCBI Taxonomy" id="343691"/>
    <lineage>
        <taxon>Eukaryota</taxon>
        <taxon>Metazoa</taxon>
        <taxon>Ecdysozoa</taxon>
        <taxon>Arthropoda</taxon>
        <taxon>Hexapoda</taxon>
        <taxon>Insecta</taxon>
        <taxon>Pterygota</taxon>
        <taxon>Neoptera</taxon>
        <taxon>Endopterygota</taxon>
        <taxon>Diptera</taxon>
        <taxon>Brachycera</taxon>
        <taxon>Stratiomyomorpha</taxon>
        <taxon>Stratiomyidae</taxon>
        <taxon>Hermetiinae</taxon>
        <taxon>Hermetia</taxon>
    </lineage>
</organism>
<evidence type="ECO:0000313" key="5">
    <source>
        <dbReference type="EMBL" id="CAD7081262.1"/>
    </source>
</evidence>
<dbReference type="FunCoup" id="A0A7R8UJQ8">
    <property type="interactions" value="3"/>
</dbReference>
<protein>
    <recommendedName>
        <fullName evidence="4">MEIOB-like N-terminal domain-containing protein</fullName>
    </recommendedName>
</protein>
<dbReference type="Proteomes" id="UP000594454">
    <property type="component" value="Chromosome 2"/>
</dbReference>